<dbReference type="RefSeq" id="WP_052037606.1">
    <property type="nucleotide sequence ID" value="NZ_JAEMUK010000008.1"/>
</dbReference>
<evidence type="ECO:0000256" key="10">
    <source>
        <dbReference type="ARBA" id="ARBA00022884"/>
    </source>
</evidence>
<dbReference type="CDD" id="cd02440">
    <property type="entry name" value="AdoMet_MTases"/>
    <property type="match status" value="1"/>
</dbReference>
<accession>A0A8I1KL64</accession>
<dbReference type="InterPro" id="IPR049560">
    <property type="entry name" value="MeTrfase_RsmB-F_NOP2_cat"/>
</dbReference>
<dbReference type="InterPro" id="IPR035926">
    <property type="entry name" value="NusB-like_sf"/>
</dbReference>
<comment type="caution">
    <text evidence="14">Lacks conserved residue(s) required for the propagation of feature annotation.</text>
</comment>
<evidence type="ECO:0000256" key="3">
    <source>
        <dbReference type="ARBA" id="ARBA00007494"/>
    </source>
</evidence>
<dbReference type="GO" id="GO:0003723">
    <property type="term" value="F:RNA binding"/>
    <property type="evidence" value="ECO:0007669"/>
    <property type="project" value="UniProtKB-UniRule"/>
</dbReference>
<evidence type="ECO:0000256" key="5">
    <source>
        <dbReference type="ARBA" id="ARBA00022490"/>
    </source>
</evidence>
<keyword evidence="10 14" id="KW-0694">RNA-binding</keyword>
<comment type="caution">
    <text evidence="16">The sequence shown here is derived from an EMBL/GenBank/DDBJ whole genome shotgun (WGS) entry which is preliminary data.</text>
</comment>
<evidence type="ECO:0000256" key="9">
    <source>
        <dbReference type="ARBA" id="ARBA00022691"/>
    </source>
</evidence>
<evidence type="ECO:0000256" key="7">
    <source>
        <dbReference type="ARBA" id="ARBA00022603"/>
    </source>
</evidence>
<evidence type="ECO:0000313" key="17">
    <source>
        <dbReference type="Proteomes" id="UP000623250"/>
    </source>
</evidence>
<evidence type="ECO:0000256" key="8">
    <source>
        <dbReference type="ARBA" id="ARBA00022679"/>
    </source>
</evidence>
<name>A0A8I1KL64_9HYPH</name>
<dbReference type="InterPro" id="IPR001678">
    <property type="entry name" value="MeTrfase_RsmB-F_NOP2_dom"/>
</dbReference>
<evidence type="ECO:0000256" key="1">
    <source>
        <dbReference type="ARBA" id="ARBA00002724"/>
    </source>
</evidence>
<dbReference type="Proteomes" id="UP000623250">
    <property type="component" value="Unassembled WGS sequence"/>
</dbReference>
<organism evidence="16 17">
    <name type="scientific">Rhodomicrobium udaipurense</name>
    <dbReference type="NCBI Taxonomy" id="1202716"/>
    <lineage>
        <taxon>Bacteria</taxon>
        <taxon>Pseudomonadati</taxon>
        <taxon>Pseudomonadota</taxon>
        <taxon>Alphaproteobacteria</taxon>
        <taxon>Hyphomicrobiales</taxon>
        <taxon>Hyphomicrobiaceae</taxon>
        <taxon>Rhodomicrobium</taxon>
    </lineage>
</organism>
<dbReference type="NCBIfam" id="TIGR00563">
    <property type="entry name" value="rsmB"/>
    <property type="match status" value="1"/>
</dbReference>
<dbReference type="InterPro" id="IPR018314">
    <property type="entry name" value="RsmB/NOL1/NOP2-like_CS"/>
</dbReference>
<keyword evidence="8 14" id="KW-0808">Transferase</keyword>
<evidence type="ECO:0000256" key="12">
    <source>
        <dbReference type="ARBA" id="ARBA00031088"/>
    </source>
</evidence>
<reference evidence="16 17" key="1">
    <citation type="submission" date="2020-12" db="EMBL/GenBank/DDBJ databases">
        <title>Revised draft genomes of Rhodomicrobium vannielii ATCC 17100 and Rhodomicrobium udaipurense JA643.</title>
        <authorList>
            <person name="Conners E.M."/>
            <person name="Davenport E.J."/>
            <person name="Bose A."/>
        </authorList>
    </citation>
    <scope>NUCLEOTIDE SEQUENCE [LARGE SCALE GENOMIC DNA]</scope>
    <source>
        <strain evidence="16 17">JA643</strain>
    </source>
</reference>
<protein>
    <recommendedName>
        <fullName evidence="4">16S rRNA (cytosine(967)-C(5))-methyltransferase</fullName>
        <ecNumber evidence="4">2.1.1.176</ecNumber>
    </recommendedName>
    <alternativeName>
        <fullName evidence="11">16S rRNA m5C967 methyltransferase</fullName>
    </alternativeName>
    <alternativeName>
        <fullName evidence="12">rRNA (cytosine-C(5)-)-methyltransferase RsmB</fullName>
    </alternativeName>
</protein>
<dbReference type="EC" id="2.1.1.176" evidence="4"/>
<evidence type="ECO:0000256" key="14">
    <source>
        <dbReference type="PROSITE-ProRule" id="PRU01023"/>
    </source>
</evidence>
<comment type="function">
    <text evidence="1">Specifically methylates the cytosine at position 967 (m5C967) of 16S rRNA.</text>
</comment>
<feature type="domain" description="SAM-dependent MTase RsmB/NOP-type" evidence="15">
    <location>
        <begin position="136"/>
        <end position="425"/>
    </location>
</feature>
<dbReference type="Pfam" id="PF01029">
    <property type="entry name" value="NusB"/>
    <property type="match status" value="1"/>
</dbReference>
<keyword evidence="5" id="KW-0963">Cytoplasm</keyword>
<dbReference type="PRINTS" id="PR02008">
    <property type="entry name" value="RCMTFAMILY"/>
</dbReference>
<dbReference type="GO" id="GO:0008649">
    <property type="term" value="F:rRNA methyltransferase activity"/>
    <property type="evidence" value="ECO:0007669"/>
    <property type="project" value="InterPro"/>
</dbReference>
<feature type="binding site" evidence="14">
    <location>
        <begin position="244"/>
        <end position="250"/>
    </location>
    <ligand>
        <name>S-adenosyl-L-methionine</name>
        <dbReference type="ChEBI" id="CHEBI:59789"/>
    </ligand>
</feature>
<dbReference type="PROSITE" id="PS01153">
    <property type="entry name" value="NOL1_NOP2_SUN"/>
    <property type="match status" value="1"/>
</dbReference>
<feature type="binding site" evidence="14">
    <location>
        <position position="307"/>
    </location>
    <ligand>
        <name>S-adenosyl-L-methionine</name>
        <dbReference type="ChEBI" id="CHEBI:59789"/>
    </ligand>
</feature>
<evidence type="ECO:0000256" key="13">
    <source>
        <dbReference type="ARBA" id="ARBA00047283"/>
    </source>
</evidence>
<dbReference type="InterPro" id="IPR006027">
    <property type="entry name" value="NusB_RsmB_TIM44"/>
</dbReference>
<sequence>MARRLAVFLLKSVLHDHQSFDEAFAGSSARDAFAAMESRDRAFARAIATIALRRLGQVEDMLARFLEKPLAADAFEARAILIAGATQLAFMDVAPHAAIGLAVEQAKASRFSRHLGGLINAVLRRVSENKAAILSEQDAAVLNTPAWLWERWVAAYGEATAREIAGAHLEEPPLDLSVKADAAEWAAKLEGEVLPWGSVRLSHKGRVEEIEGYAEGAWWVQDAAAGIPALLLADIAGGRVADLCAAPGGKTAQLAAAGAQVTSVDISASRLRRLGENAARLGLSVEIVKANVGEWQPKDRFDAILLDAPCSATGTIRRNPDIAYLKTAEDIAALARVQKRLLAHALTLLAPGGTLVFATCSLEPEEGEAQIAALLADRADVRLLPIDAVELNLPPEVVTPNGCLRTLPFHAGGMDGFFAARLTRS</sequence>
<dbReference type="FunFam" id="3.40.50.150:FF:000257">
    <property type="entry name" value="16S rRNA methyltransferase"/>
    <property type="match status" value="1"/>
</dbReference>
<evidence type="ECO:0000256" key="2">
    <source>
        <dbReference type="ARBA" id="ARBA00004496"/>
    </source>
</evidence>
<evidence type="ECO:0000259" key="15">
    <source>
        <dbReference type="PROSITE" id="PS51686"/>
    </source>
</evidence>
<keyword evidence="6" id="KW-0698">rRNA processing</keyword>
<dbReference type="PROSITE" id="PS51686">
    <property type="entry name" value="SAM_MT_RSMB_NOP"/>
    <property type="match status" value="1"/>
</dbReference>
<dbReference type="PANTHER" id="PTHR22807:SF61">
    <property type="entry name" value="NOL1_NOP2_SUN FAMILY PROTEIN _ ANTITERMINATION NUSB DOMAIN-CONTAINING PROTEIN"/>
    <property type="match status" value="1"/>
</dbReference>
<keyword evidence="17" id="KW-1185">Reference proteome</keyword>
<dbReference type="EMBL" id="JAEMUK010000008">
    <property type="protein sequence ID" value="MBJ7542863.1"/>
    <property type="molecule type" value="Genomic_DNA"/>
</dbReference>
<dbReference type="Pfam" id="PF01189">
    <property type="entry name" value="Methyltr_RsmB-F"/>
    <property type="match status" value="1"/>
</dbReference>
<keyword evidence="9 14" id="KW-0949">S-adenosyl-L-methionine</keyword>
<comment type="subcellular location">
    <subcellularLocation>
        <location evidence="2">Cytoplasm</location>
    </subcellularLocation>
</comment>
<dbReference type="AlphaFoldDB" id="A0A8I1KL64"/>
<evidence type="ECO:0000313" key="16">
    <source>
        <dbReference type="EMBL" id="MBJ7542863.1"/>
    </source>
</evidence>
<dbReference type="SUPFAM" id="SSF53335">
    <property type="entry name" value="S-adenosyl-L-methionine-dependent methyltransferases"/>
    <property type="match status" value="1"/>
</dbReference>
<evidence type="ECO:0000256" key="6">
    <source>
        <dbReference type="ARBA" id="ARBA00022552"/>
    </source>
</evidence>
<feature type="active site" description="Nucleophile" evidence="14">
    <location>
        <position position="360"/>
    </location>
</feature>
<evidence type="ECO:0000256" key="4">
    <source>
        <dbReference type="ARBA" id="ARBA00012140"/>
    </source>
</evidence>
<dbReference type="SUPFAM" id="SSF48013">
    <property type="entry name" value="NusB-like"/>
    <property type="match status" value="1"/>
</dbReference>
<keyword evidence="7 14" id="KW-0489">Methyltransferase</keyword>
<dbReference type="InterPro" id="IPR029063">
    <property type="entry name" value="SAM-dependent_MTases_sf"/>
</dbReference>
<dbReference type="GO" id="GO:0005737">
    <property type="term" value="C:cytoplasm"/>
    <property type="evidence" value="ECO:0007669"/>
    <property type="project" value="UniProtKB-SubCell"/>
</dbReference>
<dbReference type="InterPro" id="IPR004573">
    <property type="entry name" value="rRNA_ssu_MeTfrase_B"/>
</dbReference>
<comment type="similarity">
    <text evidence="3 14">Belongs to the class I-like SAM-binding methyltransferase superfamily. RsmB/NOP family.</text>
</comment>
<dbReference type="InterPro" id="IPR023267">
    <property type="entry name" value="RCMT"/>
</dbReference>
<dbReference type="Gene3D" id="1.10.940.10">
    <property type="entry name" value="NusB-like"/>
    <property type="match status" value="1"/>
</dbReference>
<evidence type="ECO:0000256" key="11">
    <source>
        <dbReference type="ARBA" id="ARBA00030399"/>
    </source>
</evidence>
<gene>
    <name evidence="16" type="primary">rsmB</name>
    <name evidence="16" type="ORF">JDN41_04755</name>
</gene>
<comment type="catalytic activity">
    <reaction evidence="13">
        <text>cytidine(967) in 16S rRNA + S-adenosyl-L-methionine = 5-methylcytidine(967) in 16S rRNA + S-adenosyl-L-homocysteine + H(+)</text>
        <dbReference type="Rhea" id="RHEA:42748"/>
        <dbReference type="Rhea" id="RHEA-COMP:10219"/>
        <dbReference type="Rhea" id="RHEA-COMP:10220"/>
        <dbReference type="ChEBI" id="CHEBI:15378"/>
        <dbReference type="ChEBI" id="CHEBI:57856"/>
        <dbReference type="ChEBI" id="CHEBI:59789"/>
        <dbReference type="ChEBI" id="CHEBI:74483"/>
        <dbReference type="ChEBI" id="CHEBI:82748"/>
        <dbReference type="EC" id="2.1.1.176"/>
    </reaction>
</comment>
<dbReference type="Gene3D" id="3.40.50.150">
    <property type="entry name" value="Vaccinia Virus protein VP39"/>
    <property type="match status" value="1"/>
</dbReference>
<dbReference type="GO" id="GO:0006355">
    <property type="term" value="P:regulation of DNA-templated transcription"/>
    <property type="evidence" value="ECO:0007669"/>
    <property type="project" value="InterPro"/>
</dbReference>
<proteinExistence type="inferred from homology"/>
<feature type="binding site" evidence="14">
    <location>
        <position position="265"/>
    </location>
    <ligand>
        <name>S-adenosyl-L-methionine</name>
        <dbReference type="ChEBI" id="CHEBI:59789"/>
    </ligand>
</feature>
<dbReference type="PANTHER" id="PTHR22807">
    <property type="entry name" value="NOP2 YEAST -RELATED NOL1/NOP2/FMU SUN DOMAIN-CONTAINING"/>
    <property type="match status" value="1"/>
</dbReference>